<dbReference type="HAMAP" id="MF_00122">
    <property type="entry name" value="GatC"/>
    <property type="match status" value="1"/>
</dbReference>
<dbReference type="Proteomes" id="UP001523003">
    <property type="component" value="Unassembled WGS sequence"/>
</dbReference>
<evidence type="ECO:0000256" key="2">
    <source>
        <dbReference type="HAMAP-Rule" id="MF_00122"/>
    </source>
</evidence>
<evidence type="ECO:0000256" key="1">
    <source>
        <dbReference type="ARBA" id="ARBA00022598"/>
    </source>
</evidence>
<comment type="similarity">
    <text evidence="2">Belongs to the GatC family.</text>
</comment>
<dbReference type="Gene3D" id="1.10.20.60">
    <property type="entry name" value="Glu-tRNAGln amidotransferase C subunit, N-terminal domain"/>
    <property type="match status" value="1"/>
</dbReference>
<dbReference type="Pfam" id="PF02686">
    <property type="entry name" value="GatC"/>
    <property type="match status" value="1"/>
</dbReference>
<evidence type="ECO:0000313" key="3">
    <source>
        <dbReference type="EMBL" id="MCL6230060.1"/>
    </source>
</evidence>
<keyword evidence="2" id="KW-0648">Protein biosynthesis</keyword>
<keyword evidence="2" id="KW-0547">Nucleotide-binding</keyword>
<dbReference type="EMBL" id="JAMCOF010000009">
    <property type="protein sequence ID" value="MCL6230060.1"/>
    <property type="molecule type" value="Genomic_DNA"/>
</dbReference>
<dbReference type="PANTHER" id="PTHR15004:SF0">
    <property type="entry name" value="GLUTAMYL-TRNA(GLN) AMIDOTRANSFERASE SUBUNIT C, MITOCHONDRIAL"/>
    <property type="match status" value="1"/>
</dbReference>
<dbReference type="InterPro" id="IPR036113">
    <property type="entry name" value="Asp/Glu-ADT_sf_sub_c"/>
</dbReference>
<dbReference type="SUPFAM" id="SSF141000">
    <property type="entry name" value="Glu-tRNAGln amidotransferase C subunit"/>
    <property type="match status" value="1"/>
</dbReference>
<name>A0ABT0P9B4_9HYPH</name>
<keyword evidence="1 2" id="KW-0436">Ligase</keyword>
<organism evidence="3 4">
    <name type="scientific">Bartonella bilalgolemii</name>
    <dbReference type="NCBI Taxonomy" id="2942911"/>
    <lineage>
        <taxon>Bacteria</taxon>
        <taxon>Pseudomonadati</taxon>
        <taxon>Pseudomonadota</taxon>
        <taxon>Alphaproteobacteria</taxon>
        <taxon>Hyphomicrobiales</taxon>
        <taxon>Bartonellaceae</taxon>
        <taxon>Bartonella</taxon>
    </lineage>
</organism>
<evidence type="ECO:0000313" key="4">
    <source>
        <dbReference type="Proteomes" id="UP001523003"/>
    </source>
</evidence>
<comment type="catalytic activity">
    <reaction evidence="2">
        <text>L-glutamyl-tRNA(Gln) + L-glutamine + ATP + H2O = L-glutaminyl-tRNA(Gln) + L-glutamate + ADP + phosphate + H(+)</text>
        <dbReference type="Rhea" id="RHEA:17521"/>
        <dbReference type="Rhea" id="RHEA-COMP:9681"/>
        <dbReference type="Rhea" id="RHEA-COMP:9684"/>
        <dbReference type="ChEBI" id="CHEBI:15377"/>
        <dbReference type="ChEBI" id="CHEBI:15378"/>
        <dbReference type="ChEBI" id="CHEBI:29985"/>
        <dbReference type="ChEBI" id="CHEBI:30616"/>
        <dbReference type="ChEBI" id="CHEBI:43474"/>
        <dbReference type="ChEBI" id="CHEBI:58359"/>
        <dbReference type="ChEBI" id="CHEBI:78520"/>
        <dbReference type="ChEBI" id="CHEBI:78521"/>
        <dbReference type="ChEBI" id="CHEBI:456216"/>
    </reaction>
</comment>
<dbReference type="RefSeq" id="WP_249677357.1">
    <property type="nucleotide sequence ID" value="NZ_JAMCOF010000009.1"/>
</dbReference>
<comment type="subunit">
    <text evidence="2">Heterotrimer of A, B and C subunits.</text>
</comment>
<dbReference type="InterPro" id="IPR003837">
    <property type="entry name" value="GatC"/>
</dbReference>
<comment type="function">
    <text evidence="2">Allows the formation of correctly charged Asn-tRNA(Asn) or Gln-tRNA(Gln) through the transamidation of misacylated Asp-tRNA(Asn) or Glu-tRNA(Gln) in organisms which lack either or both of asparaginyl-tRNA or glutaminyl-tRNA synthetases. The reaction takes place in the presence of glutamine and ATP through an activated phospho-Asp-tRNA(Asn) or phospho-Glu-tRNA(Gln).</text>
</comment>
<proteinExistence type="inferred from homology"/>
<dbReference type="EC" id="6.3.5.-" evidence="2"/>
<keyword evidence="2" id="KW-0067">ATP-binding</keyword>
<comment type="catalytic activity">
    <reaction evidence="2">
        <text>L-aspartyl-tRNA(Asn) + L-glutamine + ATP + H2O = L-asparaginyl-tRNA(Asn) + L-glutamate + ADP + phosphate + 2 H(+)</text>
        <dbReference type="Rhea" id="RHEA:14513"/>
        <dbReference type="Rhea" id="RHEA-COMP:9674"/>
        <dbReference type="Rhea" id="RHEA-COMP:9677"/>
        <dbReference type="ChEBI" id="CHEBI:15377"/>
        <dbReference type="ChEBI" id="CHEBI:15378"/>
        <dbReference type="ChEBI" id="CHEBI:29985"/>
        <dbReference type="ChEBI" id="CHEBI:30616"/>
        <dbReference type="ChEBI" id="CHEBI:43474"/>
        <dbReference type="ChEBI" id="CHEBI:58359"/>
        <dbReference type="ChEBI" id="CHEBI:78515"/>
        <dbReference type="ChEBI" id="CHEBI:78516"/>
        <dbReference type="ChEBI" id="CHEBI:456216"/>
    </reaction>
</comment>
<dbReference type="PANTHER" id="PTHR15004">
    <property type="entry name" value="GLUTAMYL-TRNA(GLN) AMIDOTRANSFERASE SUBUNIT C, MITOCHONDRIAL"/>
    <property type="match status" value="1"/>
</dbReference>
<reference evidence="3 4" key="1">
    <citation type="submission" date="2022-05" db="EMBL/GenBank/DDBJ databases">
        <title>Description of the Bartonella bilalgolemii sp. nov. Isolated from Apodemus uralensis (Pallas 1811).</title>
        <authorList>
            <person name="Zgheib R."/>
            <person name="Celebi B."/>
        </authorList>
    </citation>
    <scope>NUCLEOTIDE SEQUENCE [LARGE SCALE GENOMIC DNA]</scope>
    <source>
        <strain evidence="3 4">G70</strain>
    </source>
</reference>
<protein>
    <recommendedName>
        <fullName evidence="2">Aspartyl/glutamyl-tRNA(Asn/Gln) amidotransferase subunit C</fullName>
        <shortName evidence="2">Asp/Glu-ADT subunit C</shortName>
        <ecNumber evidence="2">6.3.5.-</ecNumber>
    </recommendedName>
</protein>
<accession>A0ABT0P9B4</accession>
<keyword evidence="4" id="KW-1185">Reference proteome</keyword>
<comment type="caution">
    <text evidence="3">The sequence shown here is derived from an EMBL/GenBank/DDBJ whole genome shotgun (WGS) entry which is preliminary data.</text>
</comment>
<gene>
    <name evidence="2 3" type="primary">gatC</name>
    <name evidence="3" type="ORF">M4Z11_05545</name>
</gene>
<sequence length="95" mass="10676">MSVDSKTVKRVAKLARIAIHNDEVERITEEFNTILDFVKQLDEIDVNGVEPLTSVIPMALRRREDEITDGNKAADIIANAPLAEENFFLVPKVVE</sequence>
<dbReference type="NCBIfam" id="TIGR00135">
    <property type="entry name" value="gatC"/>
    <property type="match status" value="1"/>
</dbReference>